<protein>
    <submittedName>
        <fullName evidence="2">Uncharacterized protein</fullName>
    </submittedName>
</protein>
<evidence type="ECO:0000313" key="2">
    <source>
        <dbReference type="EMBL" id="KAJ7763054.1"/>
    </source>
</evidence>
<keyword evidence="1" id="KW-0472">Membrane</keyword>
<comment type="caution">
    <text evidence="2">The sequence shown here is derived from an EMBL/GenBank/DDBJ whole genome shotgun (WGS) entry which is preliminary data.</text>
</comment>
<dbReference type="Proteomes" id="UP001215598">
    <property type="component" value="Unassembled WGS sequence"/>
</dbReference>
<keyword evidence="1" id="KW-0812">Transmembrane</keyword>
<reference evidence="2" key="1">
    <citation type="submission" date="2023-03" db="EMBL/GenBank/DDBJ databases">
        <title>Massive genome expansion in bonnet fungi (Mycena s.s.) driven by repeated elements and novel gene families across ecological guilds.</title>
        <authorList>
            <consortium name="Lawrence Berkeley National Laboratory"/>
            <person name="Harder C.B."/>
            <person name="Miyauchi S."/>
            <person name="Viragh M."/>
            <person name="Kuo A."/>
            <person name="Thoen E."/>
            <person name="Andreopoulos B."/>
            <person name="Lu D."/>
            <person name="Skrede I."/>
            <person name="Drula E."/>
            <person name="Henrissat B."/>
            <person name="Morin E."/>
            <person name="Kohler A."/>
            <person name="Barry K."/>
            <person name="LaButti K."/>
            <person name="Morin E."/>
            <person name="Salamov A."/>
            <person name="Lipzen A."/>
            <person name="Mereny Z."/>
            <person name="Hegedus B."/>
            <person name="Baldrian P."/>
            <person name="Stursova M."/>
            <person name="Weitz H."/>
            <person name="Taylor A."/>
            <person name="Grigoriev I.V."/>
            <person name="Nagy L.G."/>
            <person name="Martin F."/>
            <person name="Kauserud H."/>
        </authorList>
    </citation>
    <scope>NUCLEOTIDE SEQUENCE</scope>
    <source>
        <strain evidence="2">CBHHK182m</strain>
    </source>
</reference>
<proteinExistence type="predicted"/>
<evidence type="ECO:0000313" key="3">
    <source>
        <dbReference type="Proteomes" id="UP001215598"/>
    </source>
</evidence>
<name>A0AAD7NJP7_9AGAR</name>
<evidence type="ECO:0000256" key="1">
    <source>
        <dbReference type="SAM" id="Phobius"/>
    </source>
</evidence>
<dbReference type="AlphaFoldDB" id="A0AAD7NJP7"/>
<accession>A0AAD7NJP7</accession>
<gene>
    <name evidence="2" type="ORF">B0H16DRAFT_1528700</name>
</gene>
<keyword evidence="3" id="KW-1185">Reference proteome</keyword>
<feature type="transmembrane region" description="Helical" evidence="1">
    <location>
        <begin position="62"/>
        <end position="83"/>
    </location>
</feature>
<organism evidence="2 3">
    <name type="scientific">Mycena metata</name>
    <dbReference type="NCBI Taxonomy" id="1033252"/>
    <lineage>
        <taxon>Eukaryota</taxon>
        <taxon>Fungi</taxon>
        <taxon>Dikarya</taxon>
        <taxon>Basidiomycota</taxon>
        <taxon>Agaricomycotina</taxon>
        <taxon>Agaricomycetes</taxon>
        <taxon>Agaricomycetidae</taxon>
        <taxon>Agaricales</taxon>
        <taxon>Marasmiineae</taxon>
        <taxon>Mycenaceae</taxon>
        <taxon>Mycena</taxon>
    </lineage>
</organism>
<dbReference type="EMBL" id="JARKIB010000031">
    <property type="protein sequence ID" value="KAJ7763054.1"/>
    <property type="molecule type" value="Genomic_DNA"/>
</dbReference>
<sequence>MPCLSPLPHLPPPLPALSMPCIFPDAPHALTHARLGELGNHLGHALQTISSVASALLSFESLVVVSLIVFLFLGGALSMFFLWSIITESDDYDDCERNTGRGIYYTAEDGHGRWLALGMAVPVILVDRNRPMKRPPAVVNDPPRAGKRQ</sequence>
<keyword evidence="1" id="KW-1133">Transmembrane helix</keyword>